<proteinExistence type="predicted"/>
<reference evidence="1" key="2">
    <citation type="journal article" date="2015" name="Fish Shellfish Immunol.">
        <title>Early steps in the European eel (Anguilla anguilla)-Vibrio vulnificus interaction in the gills: Role of the RtxA13 toxin.</title>
        <authorList>
            <person name="Callol A."/>
            <person name="Pajuelo D."/>
            <person name="Ebbesson L."/>
            <person name="Teles M."/>
            <person name="MacKenzie S."/>
            <person name="Amaro C."/>
        </authorList>
    </citation>
    <scope>NUCLEOTIDE SEQUENCE</scope>
</reference>
<protein>
    <submittedName>
        <fullName evidence="1">Uncharacterized protein</fullName>
    </submittedName>
</protein>
<sequence length="56" mass="6544">MFALRDILICFCYFILQQTLFRPINMSGSILEAEIPVTQKSKVVINNYKTQLFKKS</sequence>
<organism evidence="1">
    <name type="scientific">Anguilla anguilla</name>
    <name type="common">European freshwater eel</name>
    <name type="synonym">Muraena anguilla</name>
    <dbReference type="NCBI Taxonomy" id="7936"/>
    <lineage>
        <taxon>Eukaryota</taxon>
        <taxon>Metazoa</taxon>
        <taxon>Chordata</taxon>
        <taxon>Craniata</taxon>
        <taxon>Vertebrata</taxon>
        <taxon>Euteleostomi</taxon>
        <taxon>Actinopterygii</taxon>
        <taxon>Neopterygii</taxon>
        <taxon>Teleostei</taxon>
        <taxon>Anguilliformes</taxon>
        <taxon>Anguillidae</taxon>
        <taxon>Anguilla</taxon>
    </lineage>
</organism>
<accession>A0A0E9V940</accession>
<evidence type="ECO:0000313" key="1">
    <source>
        <dbReference type="EMBL" id="JAH73970.1"/>
    </source>
</evidence>
<dbReference type="EMBL" id="GBXM01034607">
    <property type="protein sequence ID" value="JAH73970.1"/>
    <property type="molecule type" value="Transcribed_RNA"/>
</dbReference>
<reference evidence="1" key="1">
    <citation type="submission" date="2014-11" db="EMBL/GenBank/DDBJ databases">
        <authorList>
            <person name="Amaro Gonzalez C."/>
        </authorList>
    </citation>
    <scope>NUCLEOTIDE SEQUENCE</scope>
</reference>
<name>A0A0E9V940_ANGAN</name>
<dbReference type="AlphaFoldDB" id="A0A0E9V940"/>